<accession>A0A1Y6EGU0</accession>
<dbReference type="AlphaFoldDB" id="A0A1Y6EGU0"/>
<gene>
    <name evidence="2" type="ORF">SAMN06297229_0597</name>
</gene>
<keyword evidence="1" id="KW-0732">Signal</keyword>
<dbReference type="InterPro" id="IPR010344">
    <property type="entry name" value="YbjH"/>
</dbReference>
<sequence length="711" mass="81204">MKYPITYILVASFALSINTANAKQWWESGMQSRQTHSDFGGVGLMQTPTARMDNDGEFSFTYYDNEEYRRMALNLQLFPWLETTIRYNDIRTRLFSSDPDFSNDQTYKDRGVDIKARLLEESYWVPELSVGFRDMAGTGKFAGEFIAASKRVGAFDFTLGMGWGYLGKNGNISNPFCDISDTFCERDAGFSGTGGSFEVDKWFRGDAAIFGGVEYQTPWPELILKLEYDSNNYLNEPALVDVEQSSPWNIGADYAISDGVQLKLSYERGNTLMFGFTLRTNFMTLGQLKPHKPKVAPEPPAQRSIDEFTDEEAATKVRSELWEESGTYVTRMQLTDDNQTLQLYGRQARYRDHEEGTDRAARVLINQTPEQVKVFEFIDTSGNMQLASTRVDRGEFRVAVERRKFDSEIESSYTRVDPNLNDWHNTEPFYEPESALTWPSFKLTPVVEQSFGNPETFYMYQLKLLGRSSFKLADNTYIRATFGANLLTNFDEFNFNVDSQDSELPRVRTYIREYVQQSDIWLRDLQISHMEQISNDWYASIYGGYLERMFGGVGGEVLYRPFDKNYAIGVDINAVKQRSFESHLGFRDYETITGHVTGYWKPEFLPDTLLRVSAGRFLAKDNGVQVAFEHKFDSGMIVGAYAAKTNVSAEEYGEGSFTKGFYISIPFDLMIMGNTTGRGSVGWSPLTRDGGQMLHRSTSLYHSTESRNPFY</sequence>
<keyword evidence="3" id="KW-1185">Reference proteome</keyword>
<dbReference type="EMBL" id="FXWH01000001">
    <property type="protein sequence ID" value="SMQ61676.1"/>
    <property type="molecule type" value="Genomic_DNA"/>
</dbReference>
<evidence type="ECO:0000256" key="1">
    <source>
        <dbReference type="SAM" id="SignalP"/>
    </source>
</evidence>
<name>A0A1Y6EGU0_9GAMM</name>
<feature type="chain" id="PRO_5012983728" evidence="1">
    <location>
        <begin position="23"/>
        <end position="711"/>
    </location>
</feature>
<proteinExistence type="predicted"/>
<feature type="signal peptide" evidence="1">
    <location>
        <begin position="1"/>
        <end position="22"/>
    </location>
</feature>
<dbReference type="Proteomes" id="UP000194450">
    <property type="component" value="Unassembled WGS sequence"/>
</dbReference>
<evidence type="ECO:0000313" key="3">
    <source>
        <dbReference type="Proteomes" id="UP000194450"/>
    </source>
</evidence>
<evidence type="ECO:0000313" key="2">
    <source>
        <dbReference type="EMBL" id="SMQ61676.1"/>
    </source>
</evidence>
<reference evidence="3" key="1">
    <citation type="submission" date="2017-04" db="EMBL/GenBank/DDBJ databases">
        <authorList>
            <person name="Varghese N."/>
            <person name="Submissions S."/>
        </authorList>
    </citation>
    <scope>NUCLEOTIDE SEQUENCE [LARGE SCALE GENOMIC DNA]</scope>
</reference>
<dbReference type="RefSeq" id="WP_198677989.1">
    <property type="nucleotide sequence ID" value="NZ_FXWH01000001.1"/>
</dbReference>
<organism evidence="2 3">
    <name type="scientific">Pseudidiomarina planktonica</name>
    <dbReference type="NCBI Taxonomy" id="1323738"/>
    <lineage>
        <taxon>Bacteria</taxon>
        <taxon>Pseudomonadati</taxon>
        <taxon>Pseudomonadota</taxon>
        <taxon>Gammaproteobacteria</taxon>
        <taxon>Alteromonadales</taxon>
        <taxon>Idiomarinaceae</taxon>
        <taxon>Pseudidiomarina</taxon>
    </lineage>
</organism>
<protein>
    <submittedName>
        <fullName evidence="2">Exopolysaccharide biosynthesis protein YbjH</fullName>
    </submittedName>
</protein>
<dbReference type="Pfam" id="PF06082">
    <property type="entry name" value="YjbH"/>
    <property type="match status" value="1"/>
</dbReference>